<dbReference type="Proteomes" id="UP000652176">
    <property type="component" value="Unassembled WGS sequence"/>
</dbReference>
<evidence type="ECO:0000256" key="1">
    <source>
        <dbReference type="SAM" id="Phobius"/>
    </source>
</evidence>
<proteinExistence type="predicted"/>
<feature type="transmembrane region" description="Helical" evidence="1">
    <location>
        <begin position="58"/>
        <end position="78"/>
    </location>
</feature>
<gene>
    <name evidence="2" type="ORF">IE877_17855</name>
</gene>
<protein>
    <submittedName>
        <fullName evidence="2">Uncharacterized protein</fullName>
    </submittedName>
</protein>
<dbReference type="RefSeq" id="WP_192375969.1">
    <property type="nucleotide sequence ID" value="NZ_CAJHIV010000001.1"/>
</dbReference>
<keyword evidence="1" id="KW-0472">Membrane</keyword>
<accession>A0ABR9D3L2</accession>
<keyword evidence="1" id="KW-0812">Transmembrane</keyword>
<dbReference type="EMBL" id="JACXSS010000001">
    <property type="protein sequence ID" value="MBD9357708.1"/>
    <property type="molecule type" value="Genomic_DNA"/>
</dbReference>
<keyword evidence="3" id="KW-1185">Reference proteome</keyword>
<feature type="transmembrane region" description="Helical" evidence="1">
    <location>
        <begin position="20"/>
        <end position="46"/>
    </location>
</feature>
<sequence length="110" mass="12203">MNQPIDELQESPPRRMQHRLLGYSNTALLLAACNFVIWIFILFPIYAATDGVSSSDGLRFLIAVFIVMDLVGLGLASVAMFKSKLRKTMANYGFVVNIAMIGLNLSVFPF</sequence>
<keyword evidence="1" id="KW-1133">Transmembrane helix</keyword>
<reference evidence="2 3" key="1">
    <citation type="submission" date="2020-09" db="EMBL/GenBank/DDBJ databases">
        <title>Methylomonas albis sp. nov. and Methylomonas fluvii sp. nov.: Two cold-adapted methanotrophs from the River Elbe and an amended description of Methylovulum psychrotolerans strain Eb1.</title>
        <authorList>
            <person name="Bussmann I.K."/>
            <person name="Klings K.-W."/>
            <person name="Warnstedt J."/>
            <person name="Hoppert M."/>
            <person name="Saborowski A."/>
            <person name="Horn F."/>
            <person name="Liebner S."/>
        </authorList>
    </citation>
    <scope>NUCLEOTIDE SEQUENCE [LARGE SCALE GENOMIC DNA]</scope>
    <source>
        <strain evidence="2 3">EbA</strain>
    </source>
</reference>
<feature type="transmembrane region" description="Helical" evidence="1">
    <location>
        <begin position="90"/>
        <end position="108"/>
    </location>
</feature>
<evidence type="ECO:0000313" key="3">
    <source>
        <dbReference type="Proteomes" id="UP000652176"/>
    </source>
</evidence>
<comment type="caution">
    <text evidence="2">The sequence shown here is derived from an EMBL/GenBank/DDBJ whole genome shotgun (WGS) entry which is preliminary data.</text>
</comment>
<evidence type="ECO:0000313" key="2">
    <source>
        <dbReference type="EMBL" id="MBD9357708.1"/>
    </source>
</evidence>
<organism evidence="2 3">
    <name type="scientific">Methylomonas albis</name>
    <dbReference type="NCBI Taxonomy" id="1854563"/>
    <lineage>
        <taxon>Bacteria</taxon>
        <taxon>Pseudomonadati</taxon>
        <taxon>Pseudomonadota</taxon>
        <taxon>Gammaproteobacteria</taxon>
        <taxon>Methylococcales</taxon>
        <taxon>Methylococcaceae</taxon>
        <taxon>Methylomonas</taxon>
    </lineage>
</organism>
<name>A0ABR9D3L2_9GAMM</name>